<gene>
    <name evidence="1" type="ORF">SS50377_14910</name>
</gene>
<evidence type="ECO:0000313" key="1">
    <source>
        <dbReference type="EMBL" id="EST45332.1"/>
    </source>
</evidence>
<evidence type="ECO:0008006" key="2">
    <source>
        <dbReference type="Google" id="ProtNLM"/>
    </source>
</evidence>
<name>V6LLA3_9EUKA</name>
<dbReference type="GO" id="GO:0003676">
    <property type="term" value="F:nucleic acid binding"/>
    <property type="evidence" value="ECO:0007669"/>
    <property type="project" value="InterPro"/>
</dbReference>
<dbReference type="EMBL" id="KI546100">
    <property type="protein sequence ID" value="EST45332.1"/>
    <property type="molecule type" value="Genomic_DNA"/>
</dbReference>
<reference evidence="1" key="1">
    <citation type="journal article" date="2014" name="PLoS Genet.">
        <title>The Genome of Spironucleus salmonicida Highlights a Fish Pathogen Adapted to Fluctuating Environments.</title>
        <authorList>
            <person name="Xu F."/>
            <person name="Jerlstrom-Hultqvist J."/>
            <person name="Einarsson E."/>
            <person name="Astvaldsson A."/>
            <person name="Svard S.G."/>
            <person name="Andersson J.O."/>
        </authorList>
    </citation>
    <scope>NUCLEOTIDE SEQUENCE</scope>
</reference>
<accession>V6LLA3</accession>
<protein>
    <recommendedName>
        <fullName evidence="2">RRM domain-containing protein</fullName>
    </recommendedName>
</protein>
<proteinExistence type="predicted"/>
<dbReference type="AlphaFoldDB" id="V6LLA3"/>
<sequence length="138" mass="16013">MITAYSKVSLTSDMLYELMYQVDRPIQIKSQGNNRFLIRFNSENSADRAILAFNEIRIFGEPLKLKSFIILQEKQVKIFFKSKVPDDFRALLANLSGVKNIQQECKKIVCTIFGLEAYSLTTTWLVSVKERFNISAWF</sequence>
<dbReference type="InterPro" id="IPR035979">
    <property type="entry name" value="RBD_domain_sf"/>
</dbReference>
<organism evidence="1">
    <name type="scientific">Spironucleus salmonicida</name>
    <dbReference type="NCBI Taxonomy" id="348837"/>
    <lineage>
        <taxon>Eukaryota</taxon>
        <taxon>Metamonada</taxon>
        <taxon>Diplomonadida</taxon>
        <taxon>Hexamitidae</taxon>
        <taxon>Hexamitinae</taxon>
        <taxon>Spironucleus</taxon>
    </lineage>
</organism>
<dbReference type="SUPFAM" id="SSF54928">
    <property type="entry name" value="RNA-binding domain, RBD"/>
    <property type="match status" value="1"/>
</dbReference>